<sequence>MRLRSLTDLEMTPLHTDDFVDRRCSVISDINQMTELESEWNELWLKAKGSFYQSYSVSYHSWNEISRPAGRSLFCIVIRENGKLVLVFPLVRYRNGPCSMVRPLGPDAAQTTDVLVDPQSDYRRNISLAWQTIEHSSKVDIIRMPFVKVGSFLDQLINNRRNLGCEGDIAPFADLQDQTSWDAYAKIIGANSRQQLNRKRKRLSELGKFEFVEVDPVADPTYAIELMEWMFAQKKIWSERVGKHGPWITSKDYRSFMYNWITDPDNIQGMRIYAILIDKAPIAMKLAAYGLSHMDLIIAAFHSDPQYAKYSPGFVLDEFWMKIVFEKRLNVDFGAGNEPYKLFWSRNVKNDLASYHIPQTLIGNTATRLWRLKRGTMAHLAERRKRQTELPKAA</sequence>
<keyword evidence="2" id="KW-0012">Acyltransferase</keyword>
<name>A0ABT7K2Y3_9HYPH</name>
<evidence type="ECO:0000313" key="2">
    <source>
        <dbReference type="EMBL" id="MDL2402958.1"/>
    </source>
</evidence>
<dbReference type="Proteomes" id="UP001172645">
    <property type="component" value="Unassembled WGS sequence"/>
</dbReference>
<reference evidence="2" key="1">
    <citation type="submission" date="2023-06" db="EMBL/GenBank/DDBJ databases">
        <title>Phylogenetic Diversity of Rhizobium strains.</title>
        <authorList>
            <person name="Moura F.T."/>
            <person name="Helene L.C.F."/>
            <person name="Hungria M."/>
        </authorList>
    </citation>
    <scope>NUCLEOTIDE SEQUENCE</scope>
    <source>
        <strain evidence="2">CCGE526</strain>
    </source>
</reference>
<dbReference type="SUPFAM" id="SSF55729">
    <property type="entry name" value="Acyl-CoA N-acyltransferases (Nat)"/>
    <property type="match status" value="1"/>
</dbReference>
<dbReference type="InterPro" id="IPR016181">
    <property type="entry name" value="Acyl_CoA_acyltransferase"/>
</dbReference>
<organism evidence="2 3">
    <name type="scientific">Rhizobium mayense</name>
    <dbReference type="NCBI Taxonomy" id="1312184"/>
    <lineage>
        <taxon>Bacteria</taxon>
        <taxon>Pseudomonadati</taxon>
        <taxon>Pseudomonadota</taxon>
        <taxon>Alphaproteobacteria</taxon>
        <taxon>Hyphomicrobiales</taxon>
        <taxon>Rhizobiaceae</taxon>
        <taxon>Rhizobium/Agrobacterium group</taxon>
        <taxon>Rhizobium</taxon>
    </lineage>
</organism>
<dbReference type="InterPro" id="IPR038740">
    <property type="entry name" value="BioF2-like_GNAT_dom"/>
</dbReference>
<protein>
    <submittedName>
        <fullName evidence="2">GNAT family N-acetyltransferase</fullName>
        <ecNumber evidence="2">2.3.1.-</ecNumber>
    </submittedName>
</protein>
<keyword evidence="3" id="KW-1185">Reference proteome</keyword>
<keyword evidence="2" id="KW-0808">Transferase</keyword>
<dbReference type="GO" id="GO:0016746">
    <property type="term" value="F:acyltransferase activity"/>
    <property type="evidence" value="ECO:0007669"/>
    <property type="project" value="UniProtKB-KW"/>
</dbReference>
<dbReference type="Pfam" id="PF13480">
    <property type="entry name" value="Acetyltransf_6"/>
    <property type="match status" value="1"/>
</dbReference>
<feature type="domain" description="BioF2-like acetyltransferase" evidence="1">
    <location>
        <begin position="191"/>
        <end position="341"/>
    </location>
</feature>
<proteinExistence type="predicted"/>
<accession>A0ABT7K2Y3</accession>
<comment type="caution">
    <text evidence="2">The sequence shown here is derived from an EMBL/GenBank/DDBJ whole genome shotgun (WGS) entry which is preliminary data.</text>
</comment>
<gene>
    <name evidence="2" type="ORF">PY649_29090</name>
</gene>
<dbReference type="EC" id="2.3.1.-" evidence="2"/>
<evidence type="ECO:0000313" key="3">
    <source>
        <dbReference type="Proteomes" id="UP001172645"/>
    </source>
</evidence>
<evidence type="ECO:0000259" key="1">
    <source>
        <dbReference type="Pfam" id="PF13480"/>
    </source>
</evidence>
<dbReference type="EMBL" id="JARFYM010000036">
    <property type="protein sequence ID" value="MDL2402958.1"/>
    <property type="molecule type" value="Genomic_DNA"/>
</dbReference>